<evidence type="ECO:0000256" key="1">
    <source>
        <dbReference type="SAM" id="Phobius"/>
    </source>
</evidence>
<protein>
    <submittedName>
        <fullName evidence="2">Uncharacterized protein</fullName>
    </submittedName>
</protein>
<name>A0A346PS11_9EURY</name>
<proteinExistence type="predicted"/>
<feature type="transmembrane region" description="Helical" evidence="1">
    <location>
        <begin position="98"/>
        <end position="116"/>
    </location>
</feature>
<gene>
    <name evidence="2" type="ORF">AArcMg_2310</name>
</gene>
<dbReference type="InterPro" id="IPR058336">
    <property type="entry name" value="VP3-like_halobact-type"/>
</dbReference>
<evidence type="ECO:0000313" key="2">
    <source>
        <dbReference type="EMBL" id="AXR82306.1"/>
    </source>
</evidence>
<dbReference type="AlphaFoldDB" id="A0A346PS11"/>
<dbReference type="Pfam" id="PF26064">
    <property type="entry name" value="DUF8023"/>
    <property type="match status" value="1"/>
</dbReference>
<dbReference type="GeneID" id="37642797"/>
<keyword evidence="3" id="KW-1185">Reference proteome</keyword>
<dbReference type="OrthoDB" id="203940at2157"/>
<dbReference type="Proteomes" id="UP000258613">
    <property type="component" value="Chromosome"/>
</dbReference>
<organism evidence="2 3">
    <name type="scientific">Natrarchaeobaculum sulfurireducens</name>
    <dbReference type="NCBI Taxonomy" id="2044521"/>
    <lineage>
        <taxon>Archaea</taxon>
        <taxon>Methanobacteriati</taxon>
        <taxon>Methanobacteriota</taxon>
        <taxon>Stenosarchaea group</taxon>
        <taxon>Halobacteria</taxon>
        <taxon>Halobacteriales</taxon>
        <taxon>Natrialbaceae</taxon>
        <taxon>Natrarchaeobaculum</taxon>
    </lineage>
</organism>
<feature type="transmembrane region" description="Helical" evidence="1">
    <location>
        <begin position="21"/>
        <end position="41"/>
    </location>
</feature>
<sequence length="144" mass="16050">MSTSTATRAFNALNREDGIDFIDSVLAPLFVLATISMTKLFEFSTGTFPFDWDFTDVIYAAHGSEITWAFAITMVTIFAAWISNGITSWDDLNDLESMVVLLMVILNTLIALVPAVQETVQSFWWVGVFMVVLNAAGFWVLAYK</sequence>
<dbReference type="RefSeq" id="WP_117368958.1">
    <property type="nucleotide sequence ID" value="NZ_CP027033.1"/>
</dbReference>
<feature type="transmembrane region" description="Helical" evidence="1">
    <location>
        <begin position="66"/>
        <end position="86"/>
    </location>
</feature>
<evidence type="ECO:0000313" key="3">
    <source>
        <dbReference type="Proteomes" id="UP000258613"/>
    </source>
</evidence>
<reference evidence="3" key="1">
    <citation type="submission" date="2018-02" db="EMBL/GenBank/DDBJ databases">
        <title>Phenotypic and genomic properties of facultatively anaerobic sulfur-reducing natronoarchaea from hypersaline soda lakes.</title>
        <authorList>
            <person name="Sorokin D.Y."/>
            <person name="Kublanov I.V."/>
            <person name="Roman P."/>
            <person name="Sinninghe Damste J.S."/>
            <person name="Golyshin P.N."/>
            <person name="Rojo D."/>
            <person name="Ciordia S."/>
            <person name="Mena M.D.C."/>
            <person name="Ferrer M."/>
            <person name="Messina E."/>
            <person name="Smedile F."/>
            <person name="La Spada G."/>
            <person name="La Cono V."/>
            <person name="Yakimov M.M."/>
        </authorList>
    </citation>
    <scope>NUCLEOTIDE SEQUENCE [LARGE SCALE GENOMIC DNA]</scope>
    <source>
        <strain evidence="3">AArc-Mg</strain>
    </source>
</reference>
<keyword evidence="1" id="KW-0472">Membrane</keyword>
<feature type="transmembrane region" description="Helical" evidence="1">
    <location>
        <begin position="122"/>
        <end position="143"/>
    </location>
</feature>
<dbReference type="KEGG" id="nag:AArcMg_2310"/>
<keyword evidence="1" id="KW-0812">Transmembrane</keyword>
<keyword evidence="1" id="KW-1133">Transmembrane helix</keyword>
<dbReference type="EMBL" id="CP027033">
    <property type="protein sequence ID" value="AXR82306.1"/>
    <property type="molecule type" value="Genomic_DNA"/>
</dbReference>
<accession>A0A346PS11</accession>